<dbReference type="AlphaFoldDB" id="D7CXI0"/>
<dbReference type="InterPro" id="IPR036188">
    <property type="entry name" value="FAD/NAD-bd_sf"/>
</dbReference>
<dbReference type="SUPFAM" id="SSF51905">
    <property type="entry name" value="FAD/NAD(P)-binding domain"/>
    <property type="match status" value="1"/>
</dbReference>
<dbReference type="InterPro" id="IPR036922">
    <property type="entry name" value="Rieske_2Fe-2S_sf"/>
</dbReference>
<dbReference type="GO" id="GO:0016651">
    <property type="term" value="F:oxidoreductase activity, acting on NAD(P)H"/>
    <property type="evidence" value="ECO:0007669"/>
    <property type="project" value="TreeGrafter"/>
</dbReference>
<reference evidence="10 11" key="2">
    <citation type="journal article" date="2011" name="Stand. Genomic Sci.">
        <title>Complete genome sequence of Truepera radiovictrix type strain (RQ-24).</title>
        <authorList>
            <person name="Ivanova N."/>
            <person name="Rohde C."/>
            <person name="Munk C."/>
            <person name="Nolan M."/>
            <person name="Lucas S."/>
            <person name="Del Rio T.G."/>
            <person name="Tice H."/>
            <person name="Deshpande S."/>
            <person name="Cheng J.F."/>
            <person name="Tapia R."/>
            <person name="Han C."/>
            <person name="Goodwin L."/>
            <person name="Pitluck S."/>
            <person name="Liolios K."/>
            <person name="Mavromatis K."/>
            <person name="Mikhailova N."/>
            <person name="Pati A."/>
            <person name="Chen A."/>
            <person name="Palaniappan K."/>
            <person name="Land M."/>
            <person name="Hauser L."/>
            <person name="Chang Y.J."/>
            <person name="Jeffries C.D."/>
            <person name="Brambilla E."/>
            <person name="Rohde M."/>
            <person name="Goker M."/>
            <person name="Tindall B.J."/>
            <person name="Woyke T."/>
            <person name="Bristow J."/>
            <person name="Eisen J.A."/>
            <person name="Markowitz V."/>
            <person name="Hugenholtz P."/>
            <person name="Kyrpides N.C."/>
            <person name="Klenk H.P."/>
            <person name="Lapidus A."/>
        </authorList>
    </citation>
    <scope>NUCLEOTIDE SEQUENCE [LARGE SCALE GENOMIC DNA]</scope>
    <source>
        <strain evidence="11">DSM 17093 / CIP 108686 / LMG 22925 / RQ-24</strain>
    </source>
</reference>
<keyword evidence="8" id="KW-0411">Iron-sulfur</keyword>
<organism evidence="10 11">
    <name type="scientific">Truepera radiovictrix (strain DSM 17093 / CIP 108686 / LMG 22925 / RQ-24)</name>
    <dbReference type="NCBI Taxonomy" id="649638"/>
    <lineage>
        <taxon>Bacteria</taxon>
        <taxon>Thermotogati</taxon>
        <taxon>Deinococcota</taxon>
        <taxon>Deinococci</taxon>
        <taxon>Trueperales</taxon>
        <taxon>Trueperaceae</taxon>
        <taxon>Truepera</taxon>
    </lineage>
</organism>
<dbReference type="PANTHER" id="PTHR43557:SF2">
    <property type="entry name" value="RIESKE DOMAIN-CONTAINING PROTEIN-RELATED"/>
    <property type="match status" value="1"/>
</dbReference>
<gene>
    <name evidence="10" type="ordered locus">Trad_1460</name>
</gene>
<dbReference type="STRING" id="649638.Trad_1460"/>
<keyword evidence="3" id="KW-0001">2Fe-2S</keyword>
<dbReference type="Gene3D" id="2.102.10.10">
    <property type="entry name" value="Rieske [2Fe-2S] iron-sulphur domain"/>
    <property type="match status" value="1"/>
</dbReference>
<dbReference type="CDD" id="cd03478">
    <property type="entry name" value="Rieske_AIFL_N"/>
    <property type="match status" value="1"/>
</dbReference>
<sequence length="527" mass="56212">MTTHRVARARDVREGELYPVKVGETDLVLVRVGGELHALYGRCTHYGALLAEGILSDGRLVCPWHHACFAAATGALLEPPALDALPRFETRVEGDEVFVTLPDPVLGRVLPEGAGAPEADARRFVILGAGAAGAAAAEALREAGFRGRVLLVGQDGPYDRTLLSKDYLKEEATKGWIPLRDGAFYSACDIERLEAQVTRVDPAAQTLTLEGGETLAYDALLLATGGAPRRLELPGAELEGVHTLRTLHDARALLSEAEGARRVVLVGASFIGMECASSLRARGLAVTAITPDTVPFERLLGSAVGRAFAELHRQNGVTLLTEAQVARFEGEGRVAGVVLEDGRALEADLVLVGVGVEPATGFLAGVPLEDDGSLAVDGSFRVVGAPGPLYAAGDVARYPNPYGPGRIRVEHWRVAMQTGRAAARAMLGSAETFDGVPFFWTLQHGKGLRYVGHAEAWDEVVIQGDLDAWDFLAYYLQKGRLAAVLGAGRDADLCRVHECMRLRSLPAADELRGRAVDWAARLRTAQG</sequence>
<dbReference type="OrthoDB" id="9792592at2"/>
<name>D7CXI0_TRURR</name>
<dbReference type="PANTHER" id="PTHR43557">
    <property type="entry name" value="APOPTOSIS-INDUCING FACTOR 1"/>
    <property type="match status" value="1"/>
</dbReference>
<dbReference type="RefSeq" id="WP_013177950.1">
    <property type="nucleotide sequence ID" value="NC_014221.1"/>
</dbReference>
<dbReference type="Gene3D" id="3.30.390.30">
    <property type="match status" value="1"/>
</dbReference>
<keyword evidence="7" id="KW-0408">Iron</keyword>
<dbReference type="InterPro" id="IPR028202">
    <property type="entry name" value="Reductase_C"/>
</dbReference>
<dbReference type="KEGG" id="tra:Trad_1460"/>
<dbReference type="PRINTS" id="PR00368">
    <property type="entry name" value="FADPNR"/>
</dbReference>
<evidence type="ECO:0000259" key="9">
    <source>
        <dbReference type="PROSITE" id="PS51296"/>
    </source>
</evidence>
<dbReference type="GO" id="GO:0051537">
    <property type="term" value="F:2 iron, 2 sulfur cluster binding"/>
    <property type="evidence" value="ECO:0007669"/>
    <property type="project" value="UniProtKB-KW"/>
</dbReference>
<dbReference type="Gene3D" id="3.50.50.60">
    <property type="entry name" value="FAD/NAD(P)-binding domain"/>
    <property type="match status" value="2"/>
</dbReference>
<dbReference type="InterPro" id="IPR050446">
    <property type="entry name" value="FAD-oxidoreductase/Apoptosis"/>
</dbReference>
<feature type="domain" description="Rieske" evidence="9">
    <location>
        <begin position="4"/>
        <end position="99"/>
    </location>
</feature>
<evidence type="ECO:0000256" key="3">
    <source>
        <dbReference type="ARBA" id="ARBA00022714"/>
    </source>
</evidence>
<protein>
    <submittedName>
        <fullName evidence="10">FAD-dependent pyridine nucleotide-disulfide oxidoreductase</fullName>
    </submittedName>
</protein>
<evidence type="ECO:0000256" key="5">
    <source>
        <dbReference type="ARBA" id="ARBA00022827"/>
    </source>
</evidence>
<keyword evidence="2" id="KW-0285">Flavoprotein</keyword>
<dbReference type="SUPFAM" id="SSF50022">
    <property type="entry name" value="ISP domain"/>
    <property type="match status" value="1"/>
</dbReference>
<evidence type="ECO:0000256" key="2">
    <source>
        <dbReference type="ARBA" id="ARBA00022630"/>
    </source>
</evidence>
<dbReference type="PRINTS" id="PR00411">
    <property type="entry name" value="PNDRDTASEI"/>
</dbReference>
<dbReference type="SUPFAM" id="SSF55424">
    <property type="entry name" value="FAD/NAD-linked reductases, dimerisation (C-terminal) domain"/>
    <property type="match status" value="1"/>
</dbReference>
<dbReference type="InterPro" id="IPR017941">
    <property type="entry name" value="Rieske_2Fe-2S"/>
</dbReference>
<accession>D7CXI0</accession>
<evidence type="ECO:0000313" key="11">
    <source>
        <dbReference type="Proteomes" id="UP000000379"/>
    </source>
</evidence>
<dbReference type="InterPro" id="IPR016156">
    <property type="entry name" value="FAD/NAD-linked_Rdtase_dimer_sf"/>
</dbReference>
<keyword evidence="5" id="KW-0274">FAD</keyword>
<dbReference type="Pfam" id="PF14759">
    <property type="entry name" value="Reductase_C"/>
    <property type="match status" value="1"/>
</dbReference>
<dbReference type="EMBL" id="CP002049">
    <property type="protein sequence ID" value="ADI14582.1"/>
    <property type="molecule type" value="Genomic_DNA"/>
</dbReference>
<dbReference type="GO" id="GO:0046872">
    <property type="term" value="F:metal ion binding"/>
    <property type="evidence" value="ECO:0007669"/>
    <property type="project" value="UniProtKB-KW"/>
</dbReference>
<proteinExistence type="predicted"/>
<evidence type="ECO:0000313" key="10">
    <source>
        <dbReference type="EMBL" id="ADI14582.1"/>
    </source>
</evidence>
<evidence type="ECO:0000256" key="1">
    <source>
        <dbReference type="ARBA" id="ARBA00001974"/>
    </source>
</evidence>
<evidence type="ECO:0000256" key="8">
    <source>
        <dbReference type="ARBA" id="ARBA00023014"/>
    </source>
</evidence>
<evidence type="ECO:0000256" key="6">
    <source>
        <dbReference type="ARBA" id="ARBA00023002"/>
    </source>
</evidence>
<comment type="cofactor">
    <cofactor evidence="1">
        <name>FAD</name>
        <dbReference type="ChEBI" id="CHEBI:57692"/>
    </cofactor>
</comment>
<dbReference type="Pfam" id="PF07992">
    <property type="entry name" value="Pyr_redox_2"/>
    <property type="match status" value="1"/>
</dbReference>
<dbReference type="Pfam" id="PF00355">
    <property type="entry name" value="Rieske"/>
    <property type="match status" value="1"/>
</dbReference>
<dbReference type="PROSITE" id="PS51296">
    <property type="entry name" value="RIESKE"/>
    <property type="match status" value="1"/>
</dbReference>
<evidence type="ECO:0000256" key="4">
    <source>
        <dbReference type="ARBA" id="ARBA00022723"/>
    </source>
</evidence>
<dbReference type="eggNOG" id="COG0446">
    <property type="taxonomic scope" value="Bacteria"/>
</dbReference>
<reference evidence="11" key="1">
    <citation type="submission" date="2010-05" db="EMBL/GenBank/DDBJ databases">
        <title>The complete genome of Truepera radiovictris DSM 17093.</title>
        <authorList>
            <consortium name="US DOE Joint Genome Institute (JGI-PGF)"/>
            <person name="Lucas S."/>
            <person name="Copeland A."/>
            <person name="Lapidus A."/>
            <person name="Glavina del Rio T."/>
            <person name="Dalin E."/>
            <person name="Tice H."/>
            <person name="Bruce D."/>
            <person name="Goodwin L."/>
            <person name="Pitluck S."/>
            <person name="Kyrpides N."/>
            <person name="Mavromatis K."/>
            <person name="Ovchinnikova G."/>
            <person name="Munk A.C."/>
            <person name="Detter J.C."/>
            <person name="Han C."/>
            <person name="Tapia R."/>
            <person name="Land M."/>
            <person name="Hauser L."/>
            <person name="Markowitz V."/>
            <person name="Cheng J.-F."/>
            <person name="Hugenholtz P."/>
            <person name="Woyke T."/>
            <person name="Wu D."/>
            <person name="Tindall B."/>
            <person name="Pomrenke H.G."/>
            <person name="Brambilla E."/>
            <person name="Klenk H.-P."/>
            <person name="Eisen J.A."/>
        </authorList>
    </citation>
    <scope>NUCLEOTIDE SEQUENCE [LARGE SCALE GENOMIC DNA]</scope>
    <source>
        <strain evidence="11">DSM 17093 / CIP 108686 / LMG 22925 / RQ-24</strain>
    </source>
</reference>
<dbReference type="eggNOG" id="COG2146">
    <property type="taxonomic scope" value="Bacteria"/>
</dbReference>
<dbReference type="InterPro" id="IPR023753">
    <property type="entry name" value="FAD/NAD-binding_dom"/>
</dbReference>
<keyword evidence="11" id="KW-1185">Reference proteome</keyword>
<keyword evidence="4" id="KW-0479">Metal-binding</keyword>
<dbReference type="HOGENOM" id="CLU_003291_4_2_0"/>
<evidence type="ECO:0000256" key="7">
    <source>
        <dbReference type="ARBA" id="ARBA00023004"/>
    </source>
</evidence>
<dbReference type="GO" id="GO:0005737">
    <property type="term" value="C:cytoplasm"/>
    <property type="evidence" value="ECO:0007669"/>
    <property type="project" value="TreeGrafter"/>
</dbReference>
<dbReference type="Proteomes" id="UP000000379">
    <property type="component" value="Chromosome"/>
</dbReference>
<keyword evidence="6" id="KW-0560">Oxidoreductase</keyword>